<keyword evidence="1" id="KW-0489">Methyltransferase</keyword>
<gene>
    <name evidence="5" type="primary">LOC115880885</name>
</gene>
<keyword evidence="2" id="KW-0808">Transferase</keyword>
<dbReference type="PANTHER" id="PTHR12029:SF11">
    <property type="entry name" value="METHYLTRANSFERASE TARBP1-RELATED"/>
    <property type="match status" value="1"/>
</dbReference>
<sequence length="1337" mass="155221">MDDNGLQCIWEISNFHPNILDLAIKNTQDLKTLNILLDAKLKFFDGSSSDNKISIDISHIYKGTSINSDLLKETLSKALIVSNDPTALLLELLSYIQHNDNTDCKINVAYILDVVIRYCYTQSSIEFLFEHLKYEYIITFLLGVTECKSVRKQIYETITFFYSILPVNAKVNSLNVVFHFCQTKGNLDTLCALLYKVDVDVIKESVCCFNTDDFWHFLGNCLMQSSPALNKQGIYIMKYYINNFYNSVHNTYISVPELSENSWDTFFLLIDIGKEKQLHLVEPALELLKDIEIYHFIWQKCIYEIYLNHCQPSIVYNVLMHVLQQNYEDENLKSVLKLILPAINVNDYNEETCKVYLSFQTFSSKKCKKDFDIILNEILLIPWNSMSLWKVIQNIFVTENKKCINIDYFKDILSCIVKLSHTYVKTECIKYVINYFWDGRSFYKMYKIAKSLKNYNINYHSYFQSHEISEEIVDFIINELLILSGNDGSVDKIEICIMLLQRLNFDIISTTIMKHLHKLNPHIKLFVWNMYLKSPTYSESGDLILQTEEFLIEYFLEHLSSNTTSYFLTLLITVTEKTENFHMKIVNLLIQSSLKPNIFKKEQIFVSLAFLNKFPILLREHDNSINNEQQTIGEQIFEIWSRKIFTERDTYICKEYIHILFKLYNNKLNLRNTTEITELFKSMFDCHNNELLVFLYEKILTIIQLTEVPDVLFDFLKFCYSKLKTLKKDVYFKKILIHYINAAYCDNLVSNVGGIFLTNNKLLEFSATYPVIKFHLISSIRKLLHEKNCSNFVYLMPTILEIYLQGIITTKDERTEYFICQEFLEETDYSKVVDTYENSNPNVLNISSRIIALEAILEIAKYDVSTVIDSLRGEYLKFFKKRYFPNSEIHIRKLRITQALLTITPFVKSYSKEAIQIGVFLLDCFIEESNQICVKQLFNWILIVLLQGAAYAGIEYIKRVMTISPNVSPSVLIGLAPTFYHLALSDTEDFIRSFTAVLSLALPWSMGAQFKLRLYGQDILRRLIDEAKENNYTEFLEKYDYLEKSINTCIEATGQSYENTMKTDLVFLNHCNPMSDNSFKSILYDIPRLNSVNSPEWENTYPCILGLSLSGCLKTLCEKTPLASKDQAFSDAIDNYLKKQPKTEISSKEKTVQNVNIQKKITPWKDTSEENDESGVNSNFILIASLIEKPQNLGGLSRTCEAFGVRNLVFHDAKVVENKEFQSLSMSSEGWVRVTEVKIKDLRDGILSYQKDGYCVIGAEQTTRSVKLNEFQFPEKTILILGNEKTGIPANLIPLLDVCLEIPQMGQTRSLNVHVAGATIIWEYVKQHTLQKMEISE</sequence>
<dbReference type="GO" id="GO:0003723">
    <property type="term" value="F:RNA binding"/>
    <property type="evidence" value="ECO:0007669"/>
    <property type="project" value="InterPro"/>
</dbReference>
<dbReference type="InterPro" id="IPR045330">
    <property type="entry name" value="TRM3/TARBP1"/>
</dbReference>
<evidence type="ECO:0000256" key="1">
    <source>
        <dbReference type="ARBA" id="ARBA00022603"/>
    </source>
</evidence>
<dbReference type="InterPro" id="IPR044748">
    <property type="entry name" value="Trm3/TARBP1_C"/>
</dbReference>
<dbReference type="GO" id="GO:0030488">
    <property type="term" value="P:tRNA methylation"/>
    <property type="evidence" value="ECO:0007669"/>
    <property type="project" value="InterPro"/>
</dbReference>
<dbReference type="GeneID" id="115880885"/>
<dbReference type="Gene3D" id="3.40.1280.10">
    <property type="match status" value="1"/>
</dbReference>
<dbReference type="GO" id="GO:0016423">
    <property type="term" value="F:tRNA (guanine) methyltransferase activity"/>
    <property type="evidence" value="ECO:0007669"/>
    <property type="project" value="InterPro"/>
</dbReference>
<feature type="domain" description="tRNA/rRNA methyltransferase SpoU type" evidence="3">
    <location>
        <begin position="1180"/>
        <end position="1321"/>
    </location>
</feature>
<keyword evidence="4" id="KW-1185">Reference proteome</keyword>
<dbReference type="RefSeq" id="XP_030754072.1">
    <property type="nucleotide sequence ID" value="XM_030898212.1"/>
</dbReference>
<dbReference type="Proteomes" id="UP000504635">
    <property type="component" value="Unplaced"/>
</dbReference>
<evidence type="ECO:0000313" key="5">
    <source>
        <dbReference type="RefSeq" id="XP_030754072.1"/>
    </source>
</evidence>
<dbReference type="CDD" id="cd18091">
    <property type="entry name" value="SpoU-like_TRM3-like"/>
    <property type="match status" value="1"/>
</dbReference>
<organism evidence="4 5">
    <name type="scientific">Sitophilus oryzae</name>
    <name type="common">Rice weevil</name>
    <name type="synonym">Curculio oryzae</name>
    <dbReference type="NCBI Taxonomy" id="7048"/>
    <lineage>
        <taxon>Eukaryota</taxon>
        <taxon>Metazoa</taxon>
        <taxon>Ecdysozoa</taxon>
        <taxon>Arthropoda</taxon>
        <taxon>Hexapoda</taxon>
        <taxon>Insecta</taxon>
        <taxon>Pterygota</taxon>
        <taxon>Neoptera</taxon>
        <taxon>Endopterygota</taxon>
        <taxon>Coleoptera</taxon>
        <taxon>Polyphaga</taxon>
        <taxon>Cucujiformia</taxon>
        <taxon>Curculionidae</taxon>
        <taxon>Dryophthorinae</taxon>
        <taxon>Sitophilus</taxon>
    </lineage>
</organism>
<accession>A0A6J2XRL3</accession>
<dbReference type="InterPro" id="IPR029028">
    <property type="entry name" value="Alpha/beta_knot_MTases"/>
</dbReference>
<dbReference type="PANTHER" id="PTHR12029">
    <property type="entry name" value="RNA METHYLTRANSFERASE"/>
    <property type="match status" value="1"/>
</dbReference>
<proteinExistence type="predicted"/>
<dbReference type="KEGG" id="soy:115880885"/>
<dbReference type="SUPFAM" id="SSF75217">
    <property type="entry name" value="alpha/beta knot"/>
    <property type="match status" value="1"/>
</dbReference>
<dbReference type="Pfam" id="PF00588">
    <property type="entry name" value="SpoU_methylase"/>
    <property type="match status" value="1"/>
</dbReference>
<name>A0A6J2XRL3_SITOR</name>
<reference evidence="5" key="1">
    <citation type="submission" date="2025-08" db="UniProtKB">
        <authorList>
            <consortium name="RefSeq"/>
        </authorList>
    </citation>
    <scope>IDENTIFICATION</scope>
    <source>
        <tissue evidence="5">Gonads</tissue>
    </source>
</reference>
<evidence type="ECO:0000256" key="2">
    <source>
        <dbReference type="ARBA" id="ARBA00022679"/>
    </source>
</evidence>
<evidence type="ECO:0000313" key="4">
    <source>
        <dbReference type="Proteomes" id="UP000504635"/>
    </source>
</evidence>
<dbReference type="InterPro" id="IPR029026">
    <property type="entry name" value="tRNA_m1G_MTases_N"/>
</dbReference>
<dbReference type="OrthoDB" id="241340at2759"/>
<dbReference type="InterPro" id="IPR001537">
    <property type="entry name" value="SpoU_MeTrfase"/>
</dbReference>
<protein>
    <submittedName>
        <fullName evidence="5">Uncharacterized protein LOC115880885 isoform X1</fullName>
    </submittedName>
</protein>
<dbReference type="InParanoid" id="A0A6J2XRL3"/>
<evidence type="ECO:0000259" key="3">
    <source>
        <dbReference type="Pfam" id="PF00588"/>
    </source>
</evidence>